<gene>
    <name evidence="3" type="ORF">GCM10012285_45550</name>
</gene>
<sequence length="122" mass="12905">MIRQAGAARRPEHHTTRPAALARPSARPKGGTPLSPYDDRAFGEFTEPFRHEAAHRARTPSARRPLPARPTRRGPAWLLPAAAAAGLVAGVALAHGLLLACGLVLAGLLGRFLTGGDRRGRV</sequence>
<evidence type="ECO:0000256" key="2">
    <source>
        <dbReference type="SAM" id="Phobius"/>
    </source>
</evidence>
<reference evidence="4" key="1">
    <citation type="journal article" date="2019" name="Int. J. Syst. Evol. Microbiol.">
        <title>The Global Catalogue of Microorganisms (GCM) 10K type strain sequencing project: providing services to taxonomists for standard genome sequencing and annotation.</title>
        <authorList>
            <consortium name="The Broad Institute Genomics Platform"/>
            <consortium name="The Broad Institute Genome Sequencing Center for Infectious Disease"/>
            <person name="Wu L."/>
            <person name="Ma J."/>
        </authorList>
    </citation>
    <scope>NUCLEOTIDE SEQUENCE [LARGE SCALE GENOMIC DNA]</scope>
    <source>
        <strain evidence="4">CGMCC 4.7323</strain>
    </source>
</reference>
<dbReference type="Proteomes" id="UP000600080">
    <property type="component" value="Unassembled WGS sequence"/>
</dbReference>
<dbReference type="GeneID" id="301550250"/>
<feature type="compositionally biased region" description="Low complexity" evidence="1">
    <location>
        <begin position="17"/>
        <end position="28"/>
    </location>
</feature>
<feature type="transmembrane region" description="Helical" evidence="2">
    <location>
        <begin position="76"/>
        <end position="109"/>
    </location>
</feature>
<organism evidence="3 4">
    <name type="scientific">Streptomyces kronopolitis</name>
    <dbReference type="NCBI Taxonomy" id="1612435"/>
    <lineage>
        <taxon>Bacteria</taxon>
        <taxon>Bacillati</taxon>
        <taxon>Actinomycetota</taxon>
        <taxon>Actinomycetes</taxon>
        <taxon>Kitasatosporales</taxon>
        <taxon>Streptomycetaceae</taxon>
        <taxon>Streptomyces</taxon>
    </lineage>
</organism>
<feature type="region of interest" description="Disordered" evidence="1">
    <location>
        <begin position="1"/>
        <end position="70"/>
    </location>
</feature>
<keyword evidence="2" id="KW-0812">Transmembrane</keyword>
<keyword evidence="4" id="KW-1185">Reference proteome</keyword>
<dbReference type="RefSeq" id="WP_189100883.1">
    <property type="nucleotide sequence ID" value="NZ_BMND01000021.1"/>
</dbReference>
<evidence type="ECO:0008006" key="5">
    <source>
        <dbReference type="Google" id="ProtNLM"/>
    </source>
</evidence>
<proteinExistence type="predicted"/>
<accession>A0ABQ2JS49</accession>
<keyword evidence="2" id="KW-1133">Transmembrane helix</keyword>
<evidence type="ECO:0000313" key="4">
    <source>
        <dbReference type="Proteomes" id="UP000600080"/>
    </source>
</evidence>
<name>A0ABQ2JS49_9ACTN</name>
<evidence type="ECO:0000313" key="3">
    <source>
        <dbReference type="EMBL" id="GGN53510.1"/>
    </source>
</evidence>
<keyword evidence="2" id="KW-0472">Membrane</keyword>
<feature type="compositionally biased region" description="Basic and acidic residues" evidence="1">
    <location>
        <begin position="37"/>
        <end position="55"/>
    </location>
</feature>
<protein>
    <recommendedName>
        <fullName evidence="5">DUF3040 domain-containing protein</fullName>
    </recommendedName>
</protein>
<comment type="caution">
    <text evidence="3">The sequence shown here is derived from an EMBL/GenBank/DDBJ whole genome shotgun (WGS) entry which is preliminary data.</text>
</comment>
<evidence type="ECO:0000256" key="1">
    <source>
        <dbReference type="SAM" id="MobiDB-lite"/>
    </source>
</evidence>
<dbReference type="EMBL" id="BMND01000021">
    <property type="protein sequence ID" value="GGN53510.1"/>
    <property type="molecule type" value="Genomic_DNA"/>
</dbReference>